<keyword evidence="4" id="KW-1185">Reference proteome</keyword>
<protein>
    <submittedName>
        <fullName evidence="3">Uncharacterized protein</fullName>
    </submittedName>
</protein>
<name>A0AAN9MCE2_CANGL</name>
<gene>
    <name evidence="3" type="ORF">VNO77_06515</name>
</gene>
<dbReference type="EMBL" id="JAYMYQ010000002">
    <property type="protein sequence ID" value="KAK7349273.1"/>
    <property type="molecule type" value="Genomic_DNA"/>
</dbReference>
<feature type="region of interest" description="Disordered" evidence="1">
    <location>
        <begin position="457"/>
        <end position="502"/>
    </location>
</feature>
<feature type="compositionally biased region" description="Polar residues" evidence="1">
    <location>
        <begin position="551"/>
        <end position="566"/>
    </location>
</feature>
<feature type="transmembrane region" description="Helical" evidence="2">
    <location>
        <begin position="32"/>
        <end position="57"/>
    </location>
</feature>
<reference evidence="3 4" key="1">
    <citation type="submission" date="2024-01" db="EMBL/GenBank/DDBJ databases">
        <title>The genomes of 5 underutilized Papilionoideae crops provide insights into root nodulation and disease resistanc.</title>
        <authorList>
            <person name="Jiang F."/>
        </authorList>
    </citation>
    <scope>NUCLEOTIDE SEQUENCE [LARGE SCALE GENOMIC DNA]</scope>
    <source>
        <strain evidence="3">LVBAO_FW01</strain>
        <tissue evidence="3">Leaves</tissue>
    </source>
</reference>
<dbReference type="Proteomes" id="UP001367508">
    <property type="component" value="Unassembled WGS sequence"/>
</dbReference>
<comment type="caution">
    <text evidence="3">The sequence shown here is derived from an EMBL/GenBank/DDBJ whole genome shotgun (WGS) entry which is preliminary data.</text>
</comment>
<evidence type="ECO:0000313" key="3">
    <source>
        <dbReference type="EMBL" id="KAK7349273.1"/>
    </source>
</evidence>
<accession>A0AAN9MCE2</accession>
<evidence type="ECO:0000313" key="4">
    <source>
        <dbReference type="Proteomes" id="UP001367508"/>
    </source>
</evidence>
<proteinExistence type="predicted"/>
<dbReference type="PANTHER" id="PTHR33098:SF107">
    <property type="entry name" value="HYDROXYPROLINE-RICH GLYCOPROTEIN FAMILY PROTEIN"/>
    <property type="match status" value="1"/>
</dbReference>
<keyword evidence="2" id="KW-1133">Transmembrane helix</keyword>
<feature type="compositionally biased region" description="Pro residues" evidence="1">
    <location>
        <begin position="365"/>
        <end position="376"/>
    </location>
</feature>
<dbReference type="PANTHER" id="PTHR33098">
    <property type="entry name" value="COTTON FIBER (DUF761)"/>
    <property type="match status" value="1"/>
</dbReference>
<feature type="region of interest" description="Disordered" evidence="1">
    <location>
        <begin position="544"/>
        <end position="566"/>
    </location>
</feature>
<sequence>MEQEGDTLTMPPFWASDGEANHRNRRRLRRSYSLLLTSTSFLVLFLVLALVLMLVVVPTLRSFTSNIFRPHTVKNSWDSLNLLLVLFAIVCGFLSKNNTTETKTPRSQYHRTFSNPSTPPPWYQYSHTDRSLNRLRSFNSYPDLRQHSSFVTADERYRFYDDTHLLLRHRQLRPEAEQQEEEMDFENVAAAPPGTEAVRRNVKRTYQAETIGKHEVNDVAAENFQSPPQSPQSPPPHVRRNAKRIYQNELIEKPERNDVISENSQPPVSMPPQPITKPVRRIAKRTYQAETSEKPERNDSIATSLQPPPPLAAERKTVQGKKKRGMGTKDFLTSLRGKKKKQRQKSVENFDSILNSEEPFSLTPQRPPSPTPPPPSVFESLFSPKKGKHKKRHIVSVETTRISNKREHSSSYSLEDNVMITGNESPLIPIPPPPPPPPFKLPAWKFRVQGDFVRVNSIGSSRSDSPDLDEVNDNVDSPTSSIQDETSQCNSPFAPDDDGPSTATVTAASLFCPSPDVDTKAHNFIQNFRAGLRMAKMNSMKEKREIGRSNLGPSLNSQTIYGSRTS</sequence>
<feature type="region of interest" description="Disordered" evidence="1">
    <location>
        <begin position="249"/>
        <end position="393"/>
    </location>
</feature>
<dbReference type="AlphaFoldDB" id="A0AAN9MCE2"/>
<organism evidence="3 4">
    <name type="scientific">Canavalia gladiata</name>
    <name type="common">Sword bean</name>
    <name type="synonym">Dolichos gladiatus</name>
    <dbReference type="NCBI Taxonomy" id="3824"/>
    <lineage>
        <taxon>Eukaryota</taxon>
        <taxon>Viridiplantae</taxon>
        <taxon>Streptophyta</taxon>
        <taxon>Embryophyta</taxon>
        <taxon>Tracheophyta</taxon>
        <taxon>Spermatophyta</taxon>
        <taxon>Magnoliopsida</taxon>
        <taxon>eudicotyledons</taxon>
        <taxon>Gunneridae</taxon>
        <taxon>Pentapetalae</taxon>
        <taxon>rosids</taxon>
        <taxon>fabids</taxon>
        <taxon>Fabales</taxon>
        <taxon>Fabaceae</taxon>
        <taxon>Papilionoideae</taxon>
        <taxon>50 kb inversion clade</taxon>
        <taxon>NPAAA clade</taxon>
        <taxon>indigoferoid/millettioid clade</taxon>
        <taxon>Phaseoleae</taxon>
        <taxon>Canavalia</taxon>
    </lineage>
</organism>
<feature type="compositionally biased region" description="Polar residues" evidence="1">
    <location>
        <begin position="474"/>
        <end position="491"/>
    </location>
</feature>
<evidence type="ECO:0000256" key="1">
    <source>
        <dbReference type="SAM" id="MobiDB-lite"/>
    </source>
</evidence>
<feature type="compositionally biased region" description="Basic and acidic residues" evidence="1">
    <location>
        <begin position="250"/>
        <end position="259"/>
    </location>
</feature>
<keyword evidence="2" id="KW-0812">Transmembrane</keyword>
<evidence type="ECO:0000256" key="2">
    <source>
        <dbReference type="SAM" id="Phobius"/>
    </source>
</evidence>
<keyword evidence="2" id="KW-0472">Membrane</keyword>